<accession>A0A137PCQ9</accession>
<dbReference type="OrthoDB" id="437at2759"/>
<dbReference type="Pfam" id="PF04718">
    <property type="entry name" value="ATP-synt_G"/>
    <property type="match status" value="1"/>
</dbReference>
<keyword evidence="8 10" id="KW-0472">Membrane</keyword>
<keyword evidence="9" id="KW-0066">ATP synthesis</keyword>
<dbReference type="Proteomes" id="UP000070444">
    <property type="component" value="Unassembled WGS sequence"/>
</dbReference>
<evidence type="ECO:0000313" key="11">
    <source>
        <dbReference type="EMBL" id="KXN72789.1"/>
    </source>
</evidence>
<sequence length="158" mass="17481">MSFRNGLRQAQQQFARTQIRHNSTAQQQAKEKATAALNQAQAQATAALGKASKQAGEFVNKAKGYSSTFSKVWDCTVYSAKVSGNVAKEVYKREALHPPSMSQWEAAKQEFLKLANVETLKSLNKKKVLLGAFYATQVYGFFLVGEIIGRRNLVGYNV</sequence>
<evidence type="ECO:0000256" key="2">
    <source>
        <dbReference type="ARBA" id="ARBA00005699"/>
    </source>
</evidence>
<gene>
    <name evidence="11" type="ORF">CONCODRAFT_128052</name>
</gene>
<dbReference type="GO" id="GO:0015986">
    <property type="term" value="P:proton motive force-driven ATP synthesis"/>
    <property type="evidence" value="ECO:0007669"/>
    <property type="project" value="InterPro"/>
</dbReference>
<evidence type="ECO:0000256" key="5">
    <source>
        <dbReference type="ARBA" id="ARBA00022781"/>
    </source>
</evidence>
<dbReference type="GO" id="GO:0031966">
    <property type="term" value="C:mitochondrial membrane"/>
    <property type="evidence" value="ECO:0007669"/>
    <property type="project" value="UniProtKB-SubCell"/>
</dbReference>
<evidence type="ECO:0000256" key="8">
    <source>
        <dbReference type="ARBA" id="ARBA00023136"/>
    </source>
</evidence>
<keyword evidence="10" id="KW-0812">Transmembrane</keyword>
<evidence type="ECO:0000256" key="6">
    <source>
        <dbReference type="ARBA" id="ARBA00023065"/>
    </source>
</evidence>
<dbReference type="OMA" id="ITGRIMN"/>
<evidence type="ECO:0000256" key="9">
    <source>
        <dbReference type="ARBA" id="ARBA00023310"/>
    </source>
</evidence>
<evidence type="ECO:0000256" key="4">
    <source>
        <dbReference type="ARBA" id="ARBA00022547"/>
    </source>
</evidence>
<keyword evidence="3" id="KW-0813">Transport</keyword>
<protein>
    <submittedName>
        <fullName evidence="11">Uncharacterized protein</fullName>
    </submittedName>
</protein>
<keyword evidence="4" id="KW-0138">CF(0)</keyword>
<evidence type="ECO:0000256" key="10">
    <source>
        <dbReference type="SAM" id="Phobius"/>
    </source>
</evidence>
<evidence type="ECO:0000256" key="7">
    <source>
        <dbReference type="ARBA" id="ARBA00023128"/>
    </source>
</evidence>
<keyword evidence="6" id="KW-0406">Ion transport</keyword>
<keyword evidence="7" id="KW-0496">Mitochondrion</keyword>
<dbReference type="GO" id="GO:0045259">
    <property type="term" value="C:proton-transporting ATP synthase complex"/>
    <property type="evidence" value="ECO:0007669"/>
    <property type="project" value="UniProtKB-KW"/>
</dbReference>
<comment type="similarity">
    <text evidence="2">Belongs to the ATPase g subunit family.</text>
</comment>
<dbReference type="GO" id="GO:0015078">
    <property type="term" value="F:proton transmembrane transporter activity"/>
    <property type="evidence" value="ECO:0007669"/>
    <property type="project" value="InterPro"/>
</dbReference>
<dbReference type="InterPro" id="IPR006808">
    <property type="entry name" value="ATP_synth_F0_gsu_mt"/>
</dbReference>
<keyword evidence="10" id="KW-1133">Transmembrane helix</keyword>
<evidence type="ECO:0000256" key="1">
    <source>
        <dbReference type="ARBA" id="ARBA00004325"/>
    </source>
</evidence>
<keyword evidence="5" id="KW-0375">Hydrogen ion transport</keyword>
<reference evidence="11 12" key="1">
    <citation type="journal article" date="2015" name="Genome Biol. Evol.">
        <title>Phylogenomic analyses indicate that early fungi evolved digesting cell walls of algal ancestors of land plants.</title>
        <authorList>
            <person name="Chang Y."/>
            <person name="Wang S."/>
            <person name="Sekimoto S."/>
            <person name="Aerts A.L."/>
            <person name="Choi C."/>
            <person name="Clum A."/>
            <person name="LaButti K.M."/>
            <person name="Lindquist E.A."/>
            <person name="Yee Ngan C."/>
            <person name="Ohm R.A."/>
            <person name="Salamov A.A."/>
            <person name="Grigoriev I.V."/>
            <person name="Spatafora J.W."/>
            <person name="Berbee M.L."/>
        </authorList>
    </citation>
    <scope>NUCLEOTIDE SEQUENCE [LARGE SCALE GENOMIC DNA]</scope>
    <source>
        <strain evidence="11 12">NRRL 28638</strain>
    </source>
</reference>
<dbReference type="STRING" id="796925.A0A137PCQ9"/>
<dbReference type="EMBL" id="KQ964447">
    <property type="protein sequence ID" value="KXN72789.1"/>
    <property type="molecule type" value="Genomic_DNA"/>
</dbReference>
<name>A0A137PCQ9_CONC2</name>
<comment type="subcellular location">
    <subcellularLocation>
        <location evidence="1">Mitochondrion membrane</location>
    </subcellularLocation>
</comment>
<keyword evidence="12" id="KW-1185">Reference proteome</keyword>
<feature type="transmembrane region" description="Helical" evidence="10">
    <location>
        <begin position="128"/>
        <end position="148"/>
    </location>
</feature>
<evidence type="ECO:0000313" key="12">
    <source>
        <dbReference type="Proteomes" id="UP000070444"/>
    </source>
</evidence>
<proteinExistence type="inferred from homology"/>
<dbReference type="AlphaFoldDB" id="A0A137PCQ9"/>
<organism evidence="11 12">
    <name type="scientific">Conidiobolus coronatus (strain ATCC 28846 / CBS 209.66 / NRRL 28638)</name>
    <name type="common">Delacroixia coronata</name>
    <dbReference type="NCBI Taxonomy" id="796925"/>
    <lineage>
        <taxon>Eukaryota</taxon>
        <taxon>Fungi</taxon>
        <taxon>Fungi incertae sedis</taxon>
        <taxon>Zoopagomycota</taxon>
        <taxon>Entomophthoromycotina</taxon>
        <taxon>Entomophthoromycetes</taxon>
        <taxon>Entomophthorales</taxon>
        <taxon>Ancylistaceae</taxon>
        <taxon>Conidiobolus</taxon>
    </lineage>
</organism>
<evidence type="ECO:0000256" key="3">
    <source>
        <dbReference type="ARBA" id="ARBA00022448"/>
    </source>
</evidence>